<dbReference type="GO" id="GO:0005886">
    <property type="term" value="C:plasma membrane"/>
    <property type="evidence" value="ECO:0007669"/>
    <property type="project" value="UniProtKB-SubCell"/>
</dbReference>
<feature type="transmembrane region" description="Helical" evidence="6">
    <location>
        <begin position="371"/>
        <end position="393"/>
    </location>
</feature>
<comment type="subcellular location">
    <subcellularLocation>
        <location evidence="1">Cell membrane</location>
        <topology evidence="1">Multi-pass membrane protein</topology>
    </subcellularLocation>
</comment>
<dbReference type="InterPro" id="IPR001851">
    <property type="entry name" value="ABC_transp_permease"/>
</dbReference>
<evidence type="ECO:0000313" key="8">
    <source>
        <dbReference type="Proteomes" id="UP000185612"/>
    </source>
</evidence>
<keyword evidence="4 6" id="KW-1133">Transmembrane helix</keyword>
<dbReference type="Pfam" id="PF02653">
    <property type="entry name" value="BPD_transp_2"/>
    <property type="match status" value="1"/>
</dbReference>
<comment type="caution">
    <text evidence="7">The sequence shown here is derived from an EMBL/GenBank/DDBJ whole genome shotgun (WGS) entry which is preliminary data.</text>
</comment>
<dbReference type="STRING" id="52770.BSZ40_01725"/>
<dbReference type="PANTHER" id="PTHR47089:SF1">
    <property type="entry name" value="GUANOSINE ABC TRANSPORTER PERMEASE PROTEIN NUPP"/>
    <property type="match status" value="1"/>
</dbReference>
<feature type="transmembrane region" description="Helical" evidence="6">
    <location>
        <begin position="113"/>
        <end position="136"/>
    </location>
</feature>
<reference evidence="8" key="1">
    <citation type="submission" date="2016-12" db="EMBL/GenBank/DDBJ databases">
        <authorList>
            <person name="Meng X."/>
        </authorList>
    </citation>
    <scope>NUCLEOTIDE SEQUENCE [LARGE SCALE GENOMIC DNA]</scope>
    <source>
        <strain evidence="8">DSM 20732</strain>
    </source>
</reference>
<dbReference type="PANTHER" id="PTHR47089">
    <property type="entry name" value="ABC TRANSPORTER, PERMEASE PROTEIN"/>
    <property type="match status" value="1"/>
</dbReference>
<dbReference type="AlphaFoldDB" id="A0A1Q5PZG3"/>
<dbReference type="OrthoDB" id="45037at2"/>
<feature type="transmembrane region" description="Helical" evidence="6">
    <location>
        <begin position="291"/>
        <end position="313"/>
    </location>
</feature>
<evidence type="ECO:0000256" key="4">
    <source>
        <dbReference type="ARBA" id="ARBA00022989"/>
    </source>
</evidence>
<keyword evidence="8" id="KW-1185">Reference proteome</keyword>
<protein>
    <submittedName>
        <fullName evidence="7">ABC transporter permease</fullName>
    </submittedName>
</protein>
<dbReference type="RefSeq" id="WP_073822645.1">
    <property type="nucleotide sequence ID" value="NZ_JAUNKL010000020.1"/>
</dbReference>
<keyword evidence="5 6" id="KW-0472">Membrane</keyword>
<organism evidence="7 8">
    <name type="scientific">Buchananella hordeovulneris</name>
    <dbReference type="NCBI Taxonomy" id="52770"/>
    <lineage>
        <taxon>Bacteria</taxon>
        <taxon>Bacillati</taxon>
        <taxon>Actinomycetota</taxon>
        <taxon>Actinomycetes</taxon>
        <taxon>Actinomycetales</taxon>
        <taxon>Actinomycetaceae</taxon>
        <taxon>Buchananella</taxon>
    </lineage>
</organism>
<keyword evidence="2" id="KW-1003">Cell membrane</keyword>
<keyword evidence="3 6" id="KW-0812">Transmembrane</keyword>
<evidence type="ECO:0000256" key="1">
    <source>
        <dbReference type="ARBA" id="ARBA00004651"/>
    </source>
</evidence>
<sequence length="407" mass="42581">MSDPQSVEKTESTVPAAPAQNQLLRQLLSSNPLLIFLSCVLAFALSSVLIVLANEDARQAAGYFFARPGDFLSAAWGAVVDALTALVRGAIFDWTKDNPQQMLRPLTESLTNAVPLILAGLGLAVGFRAGLFNIGAQGQLLAGATLATWVSLHTTLPAVVALPLALLAAATGGALWASIAGVLKARTGANEVIVTIMLNSIAFFGVQYLLTKDTFIGEGNSNPKSLPIPEAAQYPRLLGDSFRLHWGFLVALAAAVAVWWLLERSTWGFEFRATGFNPHAARTAGISVNRVTVAVMAVAGALAGLAGTAPILATEKALTDGVAGSYGFDAITVALLGRSRPWGTVMAGILFGALRAGGTLMQTATKTPIDIVLVVQSIIVLLIAAPPLVRMIFRLPAPEPKRQEVAA</sequence>
<gene>
    <name evidence="7" type="ORF">BSZ40_01725</name>
</gene>
<evidence type="ECO:0000256" key="3">
    <source>
        <dbReference type="ARBA" id="ARBA00022692"/>
    </source>
</evidence>
<dbReference type="EMBL" id="MQVS01000001">
    <property type="protein sequence ID" value="OKL52835.1"/>
    <property type="molecule type" value="Genomic_DNA"/>
</dbReference>
<feature type="transmembrane region" description="Helical" evidence="6">
    <location>
        <begin position="156"/>
        <end position="180"/>
    </location>
</feature>
<feature type="transmembrane region" description="Helical" evidence="6">
    <location>
        <begin position="192"/>
        <end position="210"/>
    </location>
</feature>
<evidence type="ECO:0000313" key="7">
    <source>
        <dbReference type="EMBL" id="OKL52835.1"/>
    </source>
</evidence>
<dbReference type="CDD" id="cd06580">
    <property type="entry name" value="TM_PBP1_transp_TpRbsC_like"/>
    <property type="match status" value="1"/>
</dbReference>
<dbReference type="Proteomes" id="UP000185612">
    <property type="component" value="Unassembled WGS sequence"/>
</dbReference>
<dbReference type="GO" id="GO:0022857">
    <property type="term" value="F:transmembrane transporter activity"/>
    <property type="evidence" value="ECO:0007669"/>
    <property type="project" value="InterPro"/>
</dbReference>
<evidence type="ECO:0000256" key="6">
    <source>
        <dbReference type="SAM" id="Phobius"/>
    </source>
</evidence>
<feature type="transmembrane region" description="Helical" evidence="6">
    <location>
        <begin position="33"/>
        <end position="53"/>
    </location>
</feature>
<evidence type="ECO:0000256" key="2">
    <source>
        <dbReference type="ARBA" id="ARBA00022475"/>
    </source>
</evidence>
<feature type="transmembrane region" description="Helical" evidence="6">
    <location>
        <begin position="244"/>
        <end position="262"/>
    </location>
</feature>
<name>A0A1Q5PZG3_9ACTO</name>
<evidence type="ECO:0000256" key="5">
    <source>
        <dbReference type="ARBA" id="ARBA00023136"/>
    </source>
</evidence>
<accession>A0A1Q5PZG3</accession>
<feature type="transmembrane region" description="Helical" evidence="6">
    <location>
        <begin position="73"/>
        <end position="92"/>
    </location>
</feature>
<proteinExistence type="predicted"/>